<dbReference type="AlphaFoldDB" id="A0A915JJ00"/>
<dbReference type="WBParaSite" id="nRc.2.0.1.t26093-RA">
    <property type="protein sequence ID" value="nRc.2.0.1.t26093-RA"/>
    <property type="gene ID" value="nRc.2.0.1.g26093"/>
</dbReference>
<organism evidence="1 2">
    <name type="scientific">Romanomermis culicivorax</name>
    <name type="common">Nematode worm</name>
    <dbReference type="NCBI Taxonomy" id="13658"/>
    <lineage>
        <taxon>Eukaryota</taxon>
        <taxon>Metazoa</taxon>
        <taxon>Ecdysozoa</taxon>
        <taxon>Nematoda</taxon>
        <taxon>Enoplea</taxon>
        <taxon>Dorylaimia</taxon>
        <taxon>Mermithida</taxon>
        <taxon>Mermithoidea</taxon>
        <taxon>Mermithidae</taxon>
        <taxon>Romanomermis</taxon>
    </lineage>
</organism>
<name>A0A915JJ00_ROMCU</name>
<accession>A0A915JJ00</accession>
<evidence type="ECO:0000313" key="2">
    <source>
        <dbReference type="WBParaSite" id="nRc.2.0.1.t26093-RA"/>
    </source>
</evidence>
<dbReference type="Proteomes" id="UP000887565">
    <property type="component" value="Unplaced"/>
</dbReference>
<proteinExistence type="predicted"/>
<keyword evidence="1" id="KW-1185">Reference proteome</keyword>
<reference evidence="2" key="1">
    <citation type="submission" date="2022-11" db="UniProtKB">
        <authorList>
            <consortium name="WormBaseParasite"/>
        </authorList>
    </citation>
    <scope>IDENTIFICATION</scope>
</reference>
<sequence length="79" mass="8924">MHAPNENTVFKCFSIQLDLITIKILITITTHRPKSSEKFMPSLNFPPTTAKRTAPVTEFALFNPMKLKSESGVFATHNF</sequence>
<evidence type="ECO:0000313" key="1">
    <source>
        <dbReference type="Proteomes" id="UP000887565"/>
    </source>
</evidence>
<protein>
    <submittedName>
        <fullName evidence="2">Uncharacterized protein</fullName>
    </submittedName>
</protein>